<evidence type="ECO:0000256" key="3">
    <source>
        <dbReference type="ARBA" id="ARBA00023235"/>
    </source>
</evidence>
<dbReference type="PROSITE" id="PS51194">
    <property type="entry name" value="HELICASE_CTER"/>
    <property type="match status" value="1"/>
</dbReference>
<dbReference type="PANTHER" id="PTHR13710:SF105">
    <property type="entry name" value="ATP-DEPENDENT DNA HELICASE Q1"/>
    <property type="match status" value="1"/>
</dbReference>
<name>A0A8C6SVZ0_9GOBI</name>
<evidence type="ECO:0000259" key="7">
    <source>
        <dbReference type="PROSITE" id="PS51192"/>
    </source>
</evidence>
<evidence type="ECO:0000313" key="9">
    <source>
        <dbReference type="Ensembl" id="ENSNMLP00000012540.1"/>
    </source>
</evidence>
<dbReference type="EC" id="5.6.2.4" evidence="5"/>
<dbReference type="GO" id="GO:0003677">
    <property type="term" value="F:DNA binding"/>
    <property type="evidence" value="ECO:0007669"/>
    <property type="project" value="UniProtKB-KW"/>
</dbReference>
<dbReference type="SMART" id="SM00490">
    <property type="entry name" value="HELICc"/>
    <property type="match status" value="1"/>
</dbReference>
<dbReference type="Ensembl" id="ENSNMLT00000014159.1">
    <property type="protein sequence ID" value="ENSNMLP00000012540.1"/>
    <property type="gene ID" value="ENSNMLG00000008516.1"/>
</dbReference>
<reference evidence="9" key="1">
    <citation type="submission" date="2025-08" db="UniProtKB">
        <authorList>
            <consortium name="Ensembl"/>
        </authorList>
    </citation>
    <scope>IDENTIFICATION</scope>
</reference>
<comment type="catalytic activity">
    <reaction evidence="4">
        <text>Couples ATP hydrolysis with the unwinding of duplex DNA by translocating in the 3'-5' direction.</text>
        <dbReference type="EC" id="5.6.2.4"/>
    </reaction>
</comment>
<dbReference type="PROSITE" id="PS51192">
    <property type="entry name" value="HELICASE_ATP_BIND_1"/>
    <property type="match status" value="1"/>
</dbReference>
<proteinExistence type="inferred from homology"/>
<feature type="domain" description="Helicase C-terminal" evidence="8">
    <location>
        <begin position="147"/>
        <end position="320"/>
    </location>
</feature>
<dbReference type="SUPFAM" id="SSF52540">
    <property type="entry name" value="P-loop containing nucleoside triphosphate hydrolases"/>
    <property type="match status" value="1"/>
</dbReference>
<evidence type="ECO:0000256" key="2">
    <source>
        <dbReference type="ARBA" id="ARBA00023125"/>
    </source>
</evidence>
<evidence type="ECO:0000256" key="4">
    <source>
        <dbReference type="ARBA" id="ARBA00034617"/>
    </source>
</evidence>
<dbReference type="GO" id="GO:0005737">
    <property type="term" value="C:cytoplasm"/>
    <property type="evidence" value="ECO:0007669"/>
    <property type="project" value="TreeGrafter"/>
</dbReference>
<evidence type="ECO:0000256" key="1">
    <source>
        <dbReference type="ARBA" id="ARBA00005446"/>
    </source>
</evidence>
<sequence>SVKKTPPQTDLSLARDRETTPIVIIVSPLVALMDDQVAVKLGISAVKLGENDEEVLNGNYHLVFGSPESWLLNLKWRSMLSSKVYQDNLAGVVVNEVHSFAKIGELHSFVNMLLTCFNFCLITGTPVLALTASAETKHRDHVTKLLYMNAAIQVTVSPNRTNIRLGLCNVPVSNLSCLDWIVKMIKEKGLTMAPIIIYCRSLKNQRSENLLLGIFHSNTLPLQREGVKISSREGHCRIVVATTALGMGLNFPNISHVVMYGSPEDVEAIVQQVGRAGEQSHATLYVIKQSKHDVTVKEVIAMANKSCFRQVLHTHFEDDTASVNPGHLCCTFCHSQCTCENNGCPEPSPSYESLPDHSSIPLKCRNVTPADKELVQDLLEEYMCSLGAKVEHTVPLQARHFVLVTAQSLLLQYWSTVHIFLKLITLLKICRSLNWSIIRELQCTIRAASLHLPP</sequence>
<feature type="domain" description="Helicase ATP-binding" evidence="7">
    <location>
        <begin position="1"/>
        <end position="152"/>
    </location>
</feature>
<dbReference type="GO" id="GO:0009378">
    <property type="term" value="F:four-way junction helicase activity"/>
    <property type="evidence" value="ECO:0007669"/>
    <property type="project" value="TreeGrafter"/>
</dbReference>
<evidence type="ECO:0000313" key="10">
    <source>
        <dbReference type="Proteomes" id="UP000694523"/>
    </source>
</evidence>
<accession>A0A8C6SVZ0</accession>
<dbReference type="Gene3D" id="3.40.50.300">
    <property type="entry name" value="P-loop containing nucleotide triphosphate hydrolases"/>
    <property type="match status" value="2"/>
</dbReference>
<evidence type="ECO:0000256" key="6">
    <source>
        <dbReference type="ARBA" id="ARBA00044566"/>
    </source>
</evidence>
<evidence type="ECO:0000259" key="8">
    <source>
        <dbReference type="PROSITE" id="PS51194"/>
    </source>
</evidence>
<dbReference type="GO" id="GO:0000724">
    <property type="term" value="P:double-strand break repair via homologous recombination"/>
    <property type="evidence" value="ECO:0007669"/>
    <property type="project" value="TreeGrafter"/>
</dbReference>
<keyword evidence="10" id="KW-1185">Reference proteome</keyword>
<dbReference type="InterPro" id="IPR014001">
    <property type="entry name" value="Helicase_ATP-bd"/>
</dbReference>
<organism evidence="9 10">
    <name type="scientific">Neogobius melanostomus</name>
    <name type="common">round goby</name>
    <dbReference type="NCBI Taxonomy" id="47308"/>
    <lineage>
        <taxon>Eukaryota</taxon>
        <taxon>Metazoa</taxon>
        <taxon>Chordata</taxon>
        <taxon>Craniata</taxon>
        <taxon>Vertebrata</taxon>
        <taxon>Euteleostomi</taxon>
        <taxon>Actinopterygii</taxon>
        <taxon>Neopterygii</taxon>
        <taxon>Teleostei</taxon>
        <taxon>Neoteleostei</taxon>
        <taxon>Acanthomorphata</taxon>
        <taxon>Gobiaria</taxon>
        <taxon>Gobiiformes</taxon>
        <taxon>Gobioidei</taxon>
        <taxon>Gobiidae</taxon>
        <taxon>Benthophilinae</taxon>
        <taxon>Neogobiini</taxon>
        <taxon>Neogobius</taxon>
    </lineage>
</organism>
<keyword evidence="3" id="KW-0413">Isomerase</keyword>
<evidence type="ECO:0000256" key="5">
    <source>
        <dbReference type="ARBA" id="ARBA00034808"/>
    </source>
</evidence>
<dbReference type="GO" id="GO:0043138">
    <property type="term" value="F:3'-5' DNA helicase activity"/>
    <property type="evidence" value="ECO:0007669"/>
    <property type="project" value="UniProtKB-EC"/>
</dbReference>
<dbReference type="InterPro" id="IPR027417">
    <property type="entry name" value="P-loop_NTPase"/>
</dbReference>
<dbReference type="Proteomes" id="UP000694523">
    <property type="component" value="Unplaced"/>
</dbReference>
<dbReference type="InterPro" id="IPR001650">
    <property type="entry name" value="Helicase_C-like"/>
</dbReference>
<dbReference type="Pfam" id="PF00271">
    <property type="entry name" value="Helicase_C"/>
    <property type="match status" value="1"/>
</dbReference>
<reference evidence="9" key="2">
    <citation type="submission" date="2025-09" db="UniProtKB">
        <authorList>
            <consortium name="Ensembl"/>
        </authorList>
    </citation>
    <scope>IDENTIFICATION</scope>
</reference>
<dbReference type="PANTHER" id="PTHR13710">
    <property type="entry name" value="DNA HELICASE RECQ FAMILY MEMBER"/>
    <property type="match status" value="1"/>
</dbReference>
<dbReference type="AlphaFoldDB" id="A0A8C6SVZ0"/>
<protein>
    <recommendedName>
        <fullName evidence="5">DNA 3'-5' helicase</fullName>
        <ecNumber evidence="5">5.6.2.4</ecNumber>
    </recommendedName>
    <alternativeName>
        <fullName evidence="6">DNA 3'-5' helicase Q1</fullName>
    </alternativeName>
</protein>
<dbReference type="GO" id="GO:0005694">
    <property type="term" value="C:chromosome"/>
    <property type="evidence" value="ECO:0007669"/>
    <property type="project" value="TreeGrafter"/>
</dbReference>
<comment type="similarity">
    <text evidence="1">Belongs to the helicase family. RecQ subfamily.</text>
</comment>
<keyword evidence="2" id="KW-0238">DNA-binding</keyword>